<gene>
    <name evidence="1" type="ORF">GCM10011383_43350</name>
</gene>
<evidence type="ECO:0000313" key="2">
    <source>
        <dbReference type="Proteomes" id="UP000632273"/>
    </source>
</evidence>
<organism evidence="1 2">
    <name type="scientific">Hymenobacter cavernae</name>
    <dbReference type="NCBI Taxonomy" id="2044852"/>
    <lineage>
        <taxon>Bacteria</taxon>
        <taxon>Pseudomonadati</taxon>
        <taxon>Bacteroidota</taxon>
        <taxon>Cytophagia</taxon>
        <taxon>Cytophagales</taxon>
        <taxon>Hymenobacteraceae</taxon>
        <taxon>Hymenobacter</taxon>
    </lineage>
</organism>
<dbReference type="RefSeq" id="WP_188816194.1">
    <property type="nucleotide sequence ID" value="NZ_BMHT01000011.1"/>
</dbReference>
<dbReference type="InterPro" id="IPR036162">
    <property type="entry name" value="Resolvase-like_N_sf"/>
</dbReference>
<protein>
    <recommendedName>
        <fullName evidence="3">Resolvase/invertase-type recombinase catalytic domain-containing protein</fullName>
    </recommendedName>
</protein>
<proteinExistence type="predicted"/>
<evidence type="ECO:0000313" key="1">
    <source>
        <dbReference type="EMBL" id="GGF27093.1"/>
    </source>
</evidence>
<dbReference type="SUPFAM" id="SSF53041">
    <property type="entry name" value="Resolvase-like"/>
    <property type="match status" value="1"/>
</dbReference>
<accession>A0ABQ1UVB8</accession>
<sequence>MSLPRYVPYYRVSTQRQGQSGLGLEAQQAAVRAFVPDPAQLLPAFTEVESGS</sequence>
<dbReference type="Proteomes" id="UP000632273">
    <property type="component" value="Unassembled WGS sequence"/>
</dbReference>
<dbReference type="EMBL" id="BMHT01000011">
    <property type="protein sequence ID" value="GGF27093.1"/>
    <property type="molecule type" value="Genomic_DNA"/>
</dbReference>
<keyword evidence="2" id="KW-1185">Reference proteome</keyword>
<evidence type="ECO:0008006" key="3">
    <source>
        <dbReference type="Google" id="ProtNLM"/>
    </source>
</evidence>
<reference evidence="2" key="1">
    <citation type="journal article" date="2019" name="Int. J. Syst. Evol. Microbiol.">
        <title>The Global Catalogue of Microorganisms (GCM) 10K type strain sequencing project: providing services to taxonomists for standard genome sequencing and annotation.</title>
        <authorList>
            <consortium name="The Broad Institute Genomics Platform"/>
            <consortium name="The Broad Institute Genome Sequencing Center for Infectious Disease"/>
            <person name="Wu L."/>
            <person name="Ma J."/>
        </authorList>
    </citation>
    <scope>NUCLEOTIDE SEQUENCE [LARGE SCALE GENOMIC DNA]</scope>
    <source>
        <strain evidence="2">CGMCC 1.15197</strain>
    </source>
</reference>
<name>A0ABQ1UVB8_9BACT</name>
<comment type="caution">
    <text evidence="1">The sequence shown here is derived from an EMBL/GenBank/DDBJ whole genome shotgun (WGS) entry which is preliminary data.</text>
</comment>